<dbReference type="AlphaFoldDB" id="A0AAP6JGA7"/>
<feature type="domain" description="Nitrite/Sulfite reductase ferredoxin-like" evidence="17">
    <location>
        <begin position="74"/>
        <end position="133"/>
    </location>
</feature>
<reference evidence="18 19" key="1">
    <citation type="submission" date="2023-12" db="EMBL/GenBank/DDBJ databases">
        <title>Whole-genome sequencing of halo(alkali)philic microorganisms from hypersaline lakes.</title>
        <authorList>
            <person name="Sorokin D.Y."/>
            <person name="Merkel A.Y."/>
            <person name="Messina E."/>
            <person name="Yakimov M."/>
        </authorList>
    </citation>
    <scope>NUCLEOTIDE SEQUENCE [LARGE SCALE GENOMIC DNA]</scope>
    <source>
        <strain evidence="18 19">AB-CW1</strain>
    </source>
</reference>
<dbReference type="PANTHER" id="PTHR11493">
    <property type="entry name" value="SULFITE REDUCTASE [NADPH] SUBUNIT BETA-RELATED"/>
    <property type="match status" value="1"/>
</dbReference>
<dbReference type="InterPro" id="IPR045854">
    <property type="entry name" value="NO2/SO3_Rdtase_4Fe4S_sf"/>
</dbReference>
<keyword evidence="11 15" id="KW-0198">Cysteine biosynthesis</keyword>
<dbReference type="GO" id="GO:0000103">
    <property type="term" value="P:sulfate assimilation"/>
    <property type="evidence" value="ECO:0007669"/>
    <property type="project" value="UniProtKB-UniRule"/>
</dbReference>
<dbReference type="Pfam" id="PF03460">
    <property type="entry name" value="NIR_SIR_ferr"/>
    <property type="match status" value="2"/>
</dbReference>
<dbReference type="NCBIfam" id="NF010029">
    <property type="entry name" value="PRK13504.1"/>
    <property type="match status" value="1"/>
</dbReference>
<keyword evidence="10 15" id="KW-0411">Iron-sulfur</keyword>
<name>A0AAP6JGA7_9GAMM</name>
<dbReference type="GO" id="GO:0050311">
    <property type="term" value="F:sulfite reductase (ferredoxin) activity"/>
    <property type="evidence" value="ECO:0007669"/>
    <property type="project" value="TreeGrafter"/>
</dbReference>
<dbReference type="FunFam" id="3.30.413.10:FF:000003">
    <property type="entry name" value="Sulfite reductase [NADPH] hemoprotein beta-component"/>
    <property type="match status" value="1"/>
</dbReference>
<dbReference type="GO" id="GO:0020037">
    <property type="term" value="F:heme binding"/>
    <property type="evidence" value="ECO:0007669"/>
    <property type="project" value="InterPro"/>
</dbReference>
<comment type="catalytic activity">
    <reaction evidence="12 15">
        <text>hydrogen sulfide + 3 NADP(+) + 3 H2O = sulfite + 3 NADPH + 4 H(+)</text>
        <dbReference type="Rhea" id="RHEA:13801"/>
        <dbReference type="ChEBI" id="CHEBI:15377"/>
        <dbReference type="ChEBI" id="CHEBI:15378"/>
        <dbReference type="ChEBI" id="CHEBI:17359"/>
        <dbReference type="ChEBI" id="CHEBI:29919"/>
        <dbReference type="ChEBI" id="CHEBI:57783"/>
        <dbReference type="ChEBI" id="CHEBI:58349"/>
        <dbReference type="EC" id="1.8.1.2"/>
    </reaction>
</comment>
<keyword evidence="9 15" id="KW-0408">Iron</keyword>
<evidence type="ECO:0000256" key="15">
    <source>
        <dbReference type="HAMAP-Rule" id="MF_01540"/>
    </source>
</evidence>
<dbReference type="PANTHER" id="PTHR11493:SF47">
    <property type="entry name" value="SULFITE REDUCTASE [NADPH] SUBUNIT BETA"/>
    <property type="match status" value="1"/>
</dbReference>
<dbReference type="EMBL" id="JAYGII010000020">
    <property type="protein sequence ID" value="MEA5446072.1"/>
    <property type="molecule type" value="Genomic_DNA"/>
</dbReference>
<dbReference type="PROSITE" id="PS00365">
    <property type="entry name" value="NIR_SIR"/>
    <property type="match status" value="1"/>
</dbReference>
<comment type="cofactor">
    <cofactor evidence="15">
        <name>[4Fe-4S] cluster</name>
        <dbReference type="ChEBI" id="CHEBI:49883"/>
    </cofactor>
    <text evidence="15">Binds 1 [4Fe-4S] cluster per subunit.</text>
</comment>
<evidence type="ECO:0000256" key="11">
    <source>
        <dbReference type="ARBA" id="ARBA00023192"/>
    </source>
</evidence>
<sequence>MTDKREALLDEVESIKAESRALRGSLHIGLEDQVTGGIAESDTKVIKFHGIYQQDDRDVRAERRKARLEPLYSYMLRVRIPGGVLTPAQWLKLDALARDYANGTIRLTTRQAVQFHGIYKEDLRPLVRGLDEVFLDSIAACGDVNRNVMCSANPLESALHAEVQAIAERLSNELLPESQAYQEIWLQGRDSGSERENEPLYGPTYLPRKFKIAVAVPPVNDVDVFAHDIGFIAIAEKGRLAGFNVSVGGGLGMSHDVADTHPRLGDVIGFCRPEQAVTVAEAIISIQRDYGNRVNRKRSRLKYTIEDHGLDWFRRELDWRQRFALAPTRPFQFHHNGDRYGWVEAEDGHWHLTLFVENGRLKGEAMEGLRQLAQQHPDIHFRVTANQNLIIAGADVQQKLDIDLLLEKHGLVRHEKVSATRLRAMACVAFPTCPLAMAEAERYLPDLLDKVEALQDKHGIGQRPITVRMTGCPNGCARPYLAEIGLIGKAPGRYNLHLGASCNGDRLNRIYRENADEDAILNTLDMLFARYARESEENEGFGDFLIRIGIVSAVTTGKEVREHEQDYATGT</sequence>
<evidence type="ECO:0000313" key="19">
    <source>
        <dbReference type="Proteomes" id="UP001302316"/>
    </source>
</evidence>
<dbReference type="GO" id="GO:0019344">
    <property type="term" value="P:cysteine biosynthetic process"/>
    <property type="evidence" value="ECO:0007669"/>
    <property type="project" value="UniProtKB-KW"/>
</dbReference>
<evidence type="ECO:0000256" key="14">
    <source>
        <dbReference type="ARBA" id="ARBA00062253"/>
    </source>
</evidence>
<dbReference type="GO" id="GO:0046872">
    <property type="term" value="F:metal ion binding"/>
    <property type="evidence" value="ECO:0007669"/>
    <property type="project" value="UniProtKB-KW"/>
</dbReference>
<keyword evidence="5 15" id="KW-0349">Heme</keyword>
<dbReference type="Proteomes" id="UP001302316">
    <property type="component" value="Unassembled WGS sequence"/>
</dbReference>
<evidence type="ECO:0000256" key="4">
    <source>
        <dbReference type="ARBA" id="ARBA00022605"/>
    </source>
</evidence>
<comment type="function">
    <text evidence="13 15">Component of the sulfite reductase complex that catalyzes the 6-electron reduction of sulfite to sulfide. This is one of several activities required for the biosynthesis of L-cysteine from sulfate.</text>
</comment>
<keyword evidence="3 15" id="KW-0004">4Fe-4S</keyword>
<feature type="domain" description="Nitrite/Sulfite reductase ferredoxin-like" evidence="17">
    <location>
        <begin position="346"/>
        <end position="399"/>
    </location>
</feature>
<comment type="subunit">
    <text evidence="14 15">Alpha(8)-beta(8). The alpha component is a flavoprotein, the beta component is a hemoprotein.</text>
</comment>
<keyword evidence="6 15" id="KW-0479">Metal-binding</keyword>
<feature type="binding site" description="axial binding residue" evidence="15">
    <location>
        <position position="476"/>
    </location>
    <ligand>
        <name>siroheme</name>
        <dbReference type="ChEBI" id="CHEBI:60052"/>
    </ligand>
    <ligandPart>
        <name>Fe</name>
        <dbReference type="ChEBI" id="CHEBI:18248"/>
    </ligandPart>
</feature>
<evidence type="ECO:0000256" key="8">
    <source>
        <dbReference type="ARBA" id="ARBA00023002"/>
    </source>
</evidence>
<dbReference type="GO" id="GO:0070814">
    <property type="term" value="P:hydrogen sulfide biosynthetic process"/>
    <property type="evidence" value="ECO:0007669"/>
    <property type="project" value="UniProtKB-UniRule"/>
</dbReference>
<dbReference type="SUPFAM" id="SSF55124">
    <property type="entry name" value="Nitrite/Sulfite reductase N-terminal domain-like"/>
    <property type="match status" value="2"/>
</dbReference>
<dbReference type="PRINTS" id="PR00397">
    <property type="entry name" value="SIROHAEM"/>
</dbReference>
<dbReference type="GO" id="GO:0051539">
    <property type="term" value="F:4 iron, 4 sulfur cluster binding"/>
    <property type="evidence" value="ECO:0007669"/>
    <property type="project" value="UniProtKB-KW"/>
</dbReference>
<protein>
    <recommendedName>
        <fullName evidence="15">Sulfite reductase [NADPH] hemoprotein beta-component</fullName>
        <shortName evidence="15">SiR-HP</shortName>
        <shortName evidence="15">SiRHP</shortName>
        <ecNumber evidence="15">1.8.1.2</ecNumber>
    </recommendedName>
</protein>
<dbReference type="HAMAP" id="MF_01540">
    <property type="entry name" value="CysI"/>
    <property type="match status" value="1"/>
</dbReference>
<dbReference type="InterPro" id="IPR045169">
    <property type="entry name" value="NO2/SO3_Rdtase_4Fe4S_prot"/>
</dbReference>
<comment type="similarity">
    <text evidence="2 15">Belongs to the nitrite and sulfite reductase 4Fe-4S domain family.</text>
</comment>
<dbReference type="SUPFAM" id="SSF56014">
    <property type="entry name" value="Nitrite and sulphite reductase 4Fe-4S domain-like"/>
    <property type="match status" value="2"/>
</dbReference>
<evidence type="ECO:0000259" key="16">
    <source>
        <dbReference type="Pfam" id="PF01077"/>
    </source>
</evidence>
<evidence type="ECO:0000256" key="5">
    <source>
        <dbReference type="ARBA" id="ARBA00022617"/>
    </source>
</evidence>
<evidence type="ECO:0000256" key="10">
    <source>
        <dbReference type="ARBA" id="ARBA00023014"/>
    </source>
</evidence>
<organism evidence="18 19">
    <name type="scientific">Natronospira elongata</name>
    <dbReference type="NCBI Taxonomy" id="3110268"/>
    <lineage>
        <taxon>Bacteria</taxon>
        <taxon>Pseudomonadati</taxon>
        <taxon>Pseudomonadota</taxon>
        <taxon>Gammaproteobacteria</taxon>
        <taxon>Natronospirales</taxon>
        <taxon>Natronospiraceae</taxon>
        <taxon>Natronospira</taxon>
    </lineage>
</organism>
<feature type="binding site" evidence="15">
    <location>
        <position position="433"/>
    </location>
    <ligand>
        <name>[4Fe-4S] cluster</name>
        <dbReference type="ChEBI" id="CHEBI:49883"/>
    </ligand>
</feature>
<gene>
    <name evidence="15 18" type="primary">cysI</name>
    <name evidence="18" type="ORF">VCB98_09595</name>
</gene>
<dbReference type="GO" id="GO:0009337">
    <property type="term" value="C:sulfite reductase complex (NADPH)"/>
    <property type="evidence" value="ECO:0007669"/>
    <property type="project" value="InterPro"/>
</dbReference>
<dbReference type="InterPro" id="IPR036136">
    <property type="entry name" value="Nit/Sulf_reduc_fer-like_dom_sf"/>
</dbReference>
<dbReference type="GO" id="GO:0004783">
    <property type="term" value="F:sulfite reductase (NADPH) activity"/>
    <property type="evidence" value="ECO:0007669"/>
    <property type="project" value="UniProtKB-UniRule"/>
</dbReference>
<dbReference type="NCBIfam" id="TIGR02041">
    <property type="entry name" value="CysI"/>
    <property type="match status" value="1"/>
</dbReference>
<evidence type="ECO:0000256" key="12">
    <source>
        <dbReference type="ARBA" id="ARBA00052219"/>
    </source>
</evidence>
<dbReference type="InterPro" id="IPR006066">
    <property type="entry name" value="NO2/SO3_Rdtase_FeS/sirohaem_BS"/>
</dbReference>
<dbReference type="RefSeq" id="WP_346052041.1">
    <property type="nucleotide sequence ID" value="NZ_JAYGII010000020.1"/>
</dbReference>
<proteinExistence type="inferred from homology"/>
<evidence type="ECO:0000256" key="9">
    <source>
        <dbReference type="ARBA" id="ARBA00023004"/>
    </source>
</evidence>
<evidence type="ECO:0000256" key="1">
    <source>
        <dbReference type="ARBA" id="ARBA00004774"/>
    </source>
</evidence>
<dbReference type="InterPro" id="IPR006067">
    <property type="entry name" value="NO2/SO3_Rdtase_4Fe4S_dom"/>
</dbReference>
<dbReference type="Gene3D" id="3.90.480.10">
    <property type="entry name" value="Sulfite Reductase Hemoprotein,Domain 2"/>
    <property type="match status" value="1"/>
</dbReference>
<dbReference type="GO" id="GO:0050661">
    <property type="term" value="F:NADP binding"/>
    <property type="evidence" value="ECO:0007669"/>
    <property type="project" value="InterPro"/>
</dbReference>
<dbReference type="Gene3D" id="3.30.413.10">
    <property type="entry name" value="Sulfite Reductase Hemoprotein, domain 1"/>
    <property type="match status" value="2"/>
</dbReference>
<feature type="binding site" evidence="15">
    <location>
        <position position="427"/>
    </location>
    <ligand>
        <name>[4Fe-4S] cluster</name>
        <dbReference type="ChEBI" id="CHEBI:49883"/>
    </ligand>
</feature>
<dbReference type="InterPro" id="IPR005117">
    <property type="entry name" value="NiRdtase/SiRdtase_haem-b_fer"/>
</dbReference>
<evidence type="ECO:0000256" key="7">
    <source>
        <dbReference type="ARBA" id="ARBA00022857"/>
    </source>
</evidence>
<comment type="cofactor">
    <cofactor evidence="15">
        <name>siroheme</name>
        <dbReference type="ChEBI" id="CHEBI:60052"/>
    </cofactor>
    <text evidence="15">Binds 1 siroheme per subunit.</text>
</comment>
<feature type="binding site" evidence="15">
    <location>
        <position position="476"/>
    </location>
    <ligand>
        <name>[4Fe-4S] cluster</name>
        <dbReference type="ChEBI" id="CHEBI:49883"/>
    </ligand>
</feature>
<keyword evidence="19" id="KW-1185">Reference proteome</keyword>
<comment type="caution">
    <text evidence="18">The sequence shown here is derived from an EMBL/GenBank/DDBJ whole genome shotgun (WGS) entry which is preliminary data.</text>
</comment>
<accession>A0AAP6JGA7</accession>
<evidence type="ECO:0000313" key="18">
    <source>
        <dbReference type="EMBL" id="MEA5446072.1"/>
    </source>
</evidence>
<evidence type="ECO:0000256" key="3">
    <source>
        <dbReference type="ARBA" id="ARBA00022485"/>
    </source>
</evidence>
<feature type="binding site" evidence="15">
    <location>
        <position position="472"/>
    </location>
    <ligand>
        <name>[4Fe-4S] cluster</name>
        <dbReference type="ChEBI" id="CHEBI:49883"/>
    </ligand>
</feature>
<evidence type="ECO:0000256" key="13">
    <source>
        <dbReference type="ARBA" id="ARBA00057160"/>
    </source>
</evidence>
<comment type="pathway">
    <text evidence="1 15">Sulfur metabolism; hydrogen sulfide biosynthesis; hydrogen sulfide from sulfite (NADPH route): step 1/1.</text>
</comment>
<dbReference type="InterPro" id="IPR011786">
    <property type="entry name" value="CysI"/>
</dbReference>
<evidence type="ECO:0000259" key="17">
    <source>
        <dbReference type="Pfam" id="PF03460"/>
    </source>
</evidence>
<evidence type="ECO:0000256" key="6">
    <source>
        <dbReference type="ARBA" id="ARBA00022723"/>
    </source>
</evidence>
<keyword evidence="4 15" id="KW-0028">Amino-acid biosynthesis</keyword>
<keyword evidence="8 15" id="KW-0560">Oxidoreductase</keyword>
<keyword evidence="7 15" id="KW-0521">NADP</keyword>
<dbReference type="Pfam" id="PF01077">
    <property type="entry name" value="NIR_SIR"/>
    <property type="match status" value="1"/>
</dbReference>
<evidence type="ECO:0000256" key="2">
    <source>
        <dbReference type="ARBA" id="ARBA00010429"/>
    </source>
</evidence>
<dbReference type="EC" id="1.8.1.2" evidence="15"/>
<feature type="domain" description="Nitrite/sulphite reductase 4Fe-4S" evidence="16">
    <location>
        <begin position="173"/>
        <end position="318"/>
    </location>
</feature>